<dbReference type="Pfam" id="PF06733">
    <property type="entry name" value="DEAD_2"/>
    <property type="match status" value="1"/>
</dbReference>
<keyword evidence="1" id="KW-0479">Metal-binding</keyword>
<keyword evidence="8" id="KW-0413">Isomerase</keyword>
<dbReference type="SMART" id="SM00488">
    <property type="entry name" value="DEXDc2"/>
    <property type="match status" value="1"/>
</dbReference>
<dbReference type="InterPro" id="IPR010614">
    <property type="entry name" value="RAD3-like_helicase_DEAD"/>
</dbReference>
<evidence type="ECO:0000256" key="6">
    <source>
        <dbReference type="ARBA" id="ARBA00023004"/>
    </source>
</evidence>
<dbReference type="GO" id="GO:0051539">
    <property type="term" value="F:4 iron, 4 sulfur cluster binding"/>
    <property type="evidence" value="ECO:0007669"/>
    <property type="project" value="TreeGrafter"/>
</dbReference>
<evidence type="ECO:0000256" key="8">
    <source>
        <dbReference type="ARBA" id="ARBA00023235"/>
    </source>
</evidence>
<comment type="caution">
    <text evidence="10">The sequence shown here is derived from an EMBL/GenBank/DDBJ whole genome shotgun (WGS) entry which is preliminary data.</text>
</comment>
<dbReference type="InterPro" id="IPR006555">
    <property type="entry name" value="ATP-dep_Helicase_C"/>
</dbReference>
<dbReference type="InterPro" id="IPR014013">
    <property type="entry name" value="Helic_SF1/SF2_ATP-bd_DinG/Rad3"/>
</dbReference>
<dbReference type="GO" id="GO:0016818">
    <property type="term" value="F:hydrolase activity, acting on acid anhydrides, in phosphorus-containing anhydrides"/>
    <property type="evidence" value="ECO:0007669"/>
    <property type="project" value="InterPro"/>
</dbReference>
<dbReference type="PROSITE" id="PS51193">
    <property type="entry name" value="HELICASE_ATP_BIND_2"/>
    <property type="match status" value="1"/>
</dbReference>
<dbReference type="GO" id="GO:0033677">
    <property type="term" value="F:DNA/RNA helicase activity"/>
    <property type="evidence" value="ECO:0007669"/>
    <property type="project" value="TreeGrafter"/>
</dbReference>
<sequence>MLSDRLKQQIRDIHSQLRQKLPGYRPRPGQNKLIAEISKIIAGDYHRQQRLGLIEAGTGTGKSLAYILGSLPYALANNKKLVIATATVALQEQLVNKDLPFFLTHSGLQFNFTLVKGRQRYACIERLQQLIEQPTLFASADFCPDAAQQALLQRLLSDWQHRRWLGDRDTLTEAMPDSLWQQLQADAHICHKQQRQHHHCPFHLARAEIADSEVLVVNHSLLLSDLLAGNAVLPAPEDCIYVIDEAHHLADCGRDLLSASAQLSQQQAWLEKARKQLQLLQGLLTERSLKDLLKLDDFLSDFAAALKPVERSLKDFLPQWFKQAEQTEYRFPHAALPRLWQQQAEPLAETSNKALTTTERLLNELQQQLTEQPKLLRSQPQLIHELASLRLRLEQQQQLWQLLAQPQKDIASQARWLSRTSAQSPLYLHACPLSVSYKLQQLLFQPAFAVVLCSATLRLLNSFEHAKRELGLLDFDALQCLQVDSPFAYAEQAEIILPPTRCEPTDPTFSQELIRLLPGYLDHPAGTLVLFASYWQMQEVASALRSNGFSILVQGEASRQALLQLHQEKVQAGGSSILFGTQSFAEGLDLPGKLLTNLIITKLPFAVPTSPLEAAQSEAISARGGNAFLQQSLPATAKKLVQACGRLLRQEQDHGRIVILDRRLVTKSYGKAMLDTLPPFRRTIQY</sequence>
<dbReference type="RefSeq" id="WP_008951413.1">
    <property type="nucleotide sequence ID" value="NZ_AHTH01000048.1"/>
</dbReference>
<dbReference type="Proteomes" id="UP000012046">
    <property type="component" value="Unassembled WGS sequence"/>
</dbReference>
<dbReference type="GO" id="GO:0009432">
    <property type="term" value="P:SOS response"/>
    <property type="evidence" value="ECO:0007669"/>
    <property type="project" value="TreeGrafter"/>
</dbReference>
<dbReference type="PANTHER" id="PTHR11472:SF59">
    <property type="entry name" value="ATP-DEPENDENT DNA HELICASE DING"/>
    <property type="match status" value="1"/>
</dbReference>
<reference evidence="10 11" key="1">
    <citation type="journal article" date="2012" name="J. Bacteriol.">
        <title>Genome Sequence of Extracellular-Protease-Producing Alishewanella jeotgali Isolated from Traditional Korean Fermented Seafood.</title>
        <authorList>
            <person name="Jung J."/>
            <person name="Chun J."/>
            <person name="Park W."/>
        </authorList>
    </citation>
    <scope>NUCLEOTIDE SEQUENCE [LARGE SCALE GENOMIC DNA]</scope>
    <source>
        <strain evidence="10 11">KCTC 22429</strain>
    </source>
</reference>
<dbReference type="AlphaFoldDB" id="H3ZHG9"/>
<evidence type="ECO:0000313" key="11">
    <source>
        <dbReference type="Proteomes" id="UP000012046"/>
    </source>
</evidence>
<protein>
    <submittedName>
        <fullName evidence="10">ATP-dependent DNA helicase DinG</fullName>
    </submittedName>
</protein>
<evidence type="ECO:0000256" key="7">
    <source>
        <dbReference type="ARBA" id="ARBA00023014"/>
    </source>
</evidence>
<keyword evidence="2" id="KW-0547">Nucleotide-binding</keyword>
<dbReference type="Pfam" id="PF13307">
    <property type="entry name" value="Helicase_C_2"/>
    <property type="match status" value="1"/>
</dbReference>
<keyword evidence="4 10" id="KW-0347">Helicase</keyword>
<dbReference type="STRING" id="1129374.AJE_14135"/>
<dbReference type="eggNOG" id="COG1199">
    <property type="taxonomic scope" value="Bacteria"/>
</dbReference>
<proteinExistence type="predicted"/>
<accession>H3ZHG9</accession>
<organism evidence="10 11">
    <name type="scientific">Alishewanella jeotgali KCTC 22429</name>
    <dbReference type="NCBI Taxonomy" id="1129374"/>
    <lineage>
        <taxon>Bacteria</taxon>
        <taxon>Pseudomonadati</taxon>
        <taxon>Pseudomonadota</taxon>
        <taxon>Gammaproteobacteria</taxon>
        <taxon>Alteromonadales</taxon>
        <taxon>Alteromonadaceae</taxon>
        <taxon>Alishewanella</taxon>
    </lineage>
</organism>
<gene>
    <name evidence="10" type="primary">dinG</name>
    <name evidence="10" type="ORF">AJE_14135</name>
</gene>
<feature type="domain" description="Helicase ATP-binding" evidence="9">
    <location>
        <begin position="16"/>
        <end position="291"/>
    </location>
</feature>
<dbReference type="GO" id="GO:0003677">
    <property type="term" value="F:DNA binding"/>
    <property type="evidence" value="ECO:0007669"/>
    <property type="project" value="InterPro"/>
</dbReference>
<dbReference type="SMART" id="SM00491">
    <property type="entry name" value="HELICc2"/>
    <property type="match status" value="1"/>
</dbReference>
<dbReference type="GO" id="GO:0005524">
    <property type="term" value="F:ATP binding"/>
    <property type="evidence" value="ECO:0007669"/>
    <property type="project" value="UniProtKB-KW"/>
</dbReference>
<dbReference type="EMBL" id="AHTH01000048">
    <property type="protein sequence ID" value="EHR39825.1"/>
    <property type="molecule type" value="Genomic_DNA"/>
</dbReference>
<keyword evidence="6" id="KW-0408">Iron</keyword>
<evidence type="ECO:0000256" key="1">
    <source>
        <dbReference type="ARBA" id="ARBA00022723"/>
    </source>
</evidence>
<evidence type="ECO:0000313" key="10">
    <source>
        <dbReference type="EMBL" id="EHR39825.1"/>
    </source>
</evidence>
<dbReference type="GO" id="GO:0003678">
    <property type="term" value="F:DNA helicase activity"/>
    <property type="evidence" value="ECO:0007669"/>
    <property type="project" value="InterPro"/>
</dbReference>
<dbReference type="SUPFAM" id="SSF52540">
    <property type="entry name" value="P-loop containing nucleoside triphosphate hydrolases"/>
    <property type="match status" value="2"/>
</dbReference>
<keyword evidence="3" id="KW-0378">Hydrolase</keyword>
<evidence type="ECO:0000256" key="2">
    <source>
        <dbReference type="ARBA" id="ARBA00022741"/>
    </source>
</evidence>
<name>H3ZHG9_9ALTE</name>
<evidence type="ECO:0000256" key="3">
    <source>
        <dbReference type="ARBA" id="ARBA00022801"/>
    </source>
</evidence>
<dbReference type="PATRIC" id="fig|1129374.4.peg.2795"/>
<dbReference type="NCBIfam" id="NF008729">
    <property type="entry name" value="PRK11747.1"/>
    <property type="match status" value="1"/>
</dbReference>
<dbReference type="InterPro" id="IPR045028">
    <property type="entry name" value="DinG/Rad3-like"/>
</dbReference>
<dbReference type="InterPro" id="IPR027417">
    <property type="entry name" value="P-loop_NTPase"/>
</dbReference>
<keyword evidence="5" id="KW-0067">ATP-binding</keyword>
<dbReference type="Gene3D" id="3.40.50.300">
    <property type="entry name" value="P-loop containing nucleotide triphosphate hydrolases"/>
    <property type="match status" value="2"/>
</dbReference>
<evidence type="ECO:0000259" key="9">
    <source>
        <dbReference type="PROSITE" id="PS51193"/>
    </source>
</evidence>
<keyword evidence="7" id="KW-0411">Iron-sulfur</keyword>
<evidence type="ECO:0000256" key="5">
    <source>
        <dbReference type="ARBA" id="ARBA00022840"/>
    </source>
</evidence>
<dbReference type="GO" id="GO:0006281">
    <property type="term" value="P:DNA repair"/>
    <property type="evidence" value="ECO:0007669"/>
    <property type="project" value="TreeGrafter"/>
</dbReference>
<dbReference type="PANTHER" id="PTHR11472">
    <property type="entry name" value="DNA REPAIR DEAD HELICASE RAD3/XP-D SUBFAMILY MEMBER"/>
    <property type="match status" value="1"/>
</dbReference>
<evidence type="ECO:0000256" key="4">
    <source>
        <dbReference type="ARBA" id="ARBA00022806"/>
    </source>
</evidence>
<dbReference type="InterPro" id="IPR006554">
    <property type="entry name" value="Helicase-like_DEXD_c2"/>
</dbReference>
<dbReference type="GO" id="GO:0046872">
    <property type="term" value="F:metal ion binding"/>
    <property type="evidence" value="ECO:0007669"/>
    <property type="project" value="UniProtKB-KW"/>
</dbReference>
<keyword evidence="11" id="KW-1185">Reference proteome</keyword>